<sequence length="360" mass="40620">MPSYPIPQTSEQPSFTQSQNLMNMNQSQYMWTMPPQYGIPNAFGMPYQQENFMPTGFSSSSTEVPRPCTAPEVEGLDNICLDTDSEKRKEVEPKRCGKATAMPWTHEEDVLLCRAFCTISSDPVIGAQQTSDGFWRRITQYYNEAGHARNLIQRTMESAKSHFYVFHRDCIKFNASINRFRADQRSGENDAIVLQNALMEWNSEGKKKGGFKWLHCWEVLKDNAKFDGASHTSRSGKKARIIDTGDHTSGSGQDVEPSGDVEDRYVRRPIGQKAAKAGKRKGKTTAGGSTGPDVGRLLAEIGEVKEIHLKKQKDLEKLVRIESWKTYREMLKEDTSTMTEEELQAHQGLLAVLKEELGLK</sequence>
<protein>
    <recommendedName>
        <fullName evidence="4">No apical meristem-associated C-terminal domain-containing protein</fullName>
    </recommendedName>
</protein>
<feature type="region of interest" description="Disordered" evidence="1">
    <location>
        <begin position="228"/>
        <end position="291"/>
    </location>
</feature>
<evidence type="ECO:0008006" key="4">
    <source>
        <dbReference type="Google" id="ProtNLM"/>
    </source>
</evidence>
<dbReference type="AlphaFoldDB" id="A0A9N7NKL2"/>
<dbReference type="PANTHER" id="PTHR45023:SF4">
    <property type="entry name" value="GLYCINE-RICH PROTEIN-RELATED"/>
    <property type="match status" value="1"/>
</dbReference>
<dbReference type="PANTHER" id="PTHR45023">
    <property type="match status" value="1"/>
</dbReference>
<organism evidence="2 3">
    <name type="scientific">Striga hermonthica</name>
    <name type="common">Purple witchweed</name>
    <name type="synonym">Buchnera hermonthica</name>
    <dbReference type="NCBI Taxonomy" id="68872"/>
    <lineage>
        <taxon>Eukaryota</taxon>
        <taxon>Viridiplantae</taxon>
        <taxon>Streptophyta</taxon>
        <taxon>Embryophyta</taxon>
        <taxon>Tracheophyta</taxon>
        <taxon>Spermatophyta</taxon>
        <taxon>Magnoliopsida</taxon>
        <taxon>eudicotyledons</taxon>
        <taxon>Gunneridae</taxon>
        <taxon>Pentapetalae</taxon>
        <taxon>asterids</taxon>
        <taxon>lamiids</taxon>
        <taxon>Lamiales</taxon>
        <taxon>Orobanchaceae</taxon>
        <taxon>Buchnereae</taxon>
        <taxon>Striga</taxon>
    </lineage>
</organism>
<evidence type="ECO:0000256" key="1">
    <source>
        <dbReference type="SAM" id="MobiDB-lite"/>
    </source>
</evidence>
<reference evidence="2" key="1">
    <citation type="submission" date="2019-12" db="EMBL/GenBank/DDBJ databases">
        <authorList>
            <person name="Scholes J."/>
        </authorList>
    </citation>
    <scope>NUCLEOTIDE SEQUENCE</scope>
</reference>
<dbReference type="OrthoDB" id="693008at2759"/>
<proteinExistence type="predicted"/>
<comment type="caution">
    <text evidence="2">The sequence shown here is derived from an EMBL/GenBank/DDBJ whole genome shotgun (WGS) entry which is preliminary data.</text>
</comment>
<accession>A0A9N7NKL2</accession>
<keyword evidence="3" id="KW-1185">Reference proteome</keyword>
<evidence type="ECO:0000313" key="3">
    <source>
        <dbReference type="Proteomes" id="UP001153555"/>
    </source>
</evidence>
<gene>
    <name evidence="2" type="ORF">SHERM_28823</name>
</gene>
<evidence type="ECO:0000313" key="2">
    <source>
        <dbReference type="EMBL" id="CAA0833565.1"/>
    </source>
</evidence>
<dbReference type="EMBL" id="CACSLK010027840">
    <property type="protein sequence ID" value="CAA0833565.1"/>
    <property type="molecule type" value="Genomic_DNA"/>
</dbReference>
<dbReference type="Proteomes" id="UP001153555">
    <property type="component" value="Unassembled WGS sequence"/>
</dbReference>
<name>A0A9N7NKL2_STRHE</name>